<accession>A0A2M7QKB0</accession>
<organism evidence="5 6">
    <name type="scientific">Candidatus Roizmanbacteria bacterium CG_4_10_14_0_8_um_filter_33_9</name>
    <dbReference type="NCBI Taxonomy" id="1974826"/>
    <lineage>
        <taxon>Bacteria</taxon>
        <taxon>Candidatus Roizmaniibacteriota</taxon>
    </lineage>
</organism>
<evidence type="ECO:0000256" key="1">
    <source>
        <dbReference type="ARBA" id="ARBA00006739"/>
    </source>
</evidence>
<comment type="similarity">
    <text evidence="1">Belongs to the glycosyltransferase 2 family.</text>
</comment>
<proteinExistence type="inferred from homology"/>
<evidence type="ECO:0000313" key="6">
    <source>
        <dbReference type="Proteomes" id="UP000229401"/>
    </source>
</evidence>
<evidence type="ECO:0000259" key="4">
    <source>
        <dbReference type="Pfam" id="PF00535"/>
    </source>
</evidence>
<dbReference type="Gene3D" id="3.90.550.10">
    <property type="entry name" value="Spore Coat Polysaccharide Biosynthesis Protein SpsA, Chain A"/>
    <property type="match status" value="1"/>
</dbReference>
<dbReference type="SUPFAM" id="SSF53448">
    <property type="entry name" value="Nucleotide-diphospho-sugar transferases"/>
    <property type="match status" value="1"/>
</dbReference>
<protein>
    <recommendedName>
        <fullName evidence="4">Glycosyltransferase 2-like domain-containing protein</fullName>
    </recommendedName>
</protein>
<dbReference type="InterPro" id="IPR001173">
    <property type="entry name" value="Glyco_trans_2-like"/>
</dbReference>
<gene>
    <name evidence="5" type="ORF">COY87_01235</name>
</gene>
<evidence type="ECO:0000256" key="3">
    <source>
        <dbReference type="ARBA" id="ARBA00022679"/>
    </source>
</evidence>
<evidence type="ECO:0000313" key="5">
    <source>
        <dbReference type="EMBL" id="PIY72386.1"/>
    </source>
</evidence>
<feature type="domain" description="Glycosyltransferase 2-like" evidence="4">
    <location>
        <begin position="23"/>
        <end position="146"/>
    </location>
</feature>
<dbReference type="PANTHER" id="PTHR43179">
    <property type="entry name" value="RHAMNOSYLTRANSFERASE WBBL"/>
    <property type="match status" value="1"/>
</dbReference>
<reference evidence="6" key="1">
    <citation type="submission" date="2017-09" db="EMBL/GenBank/DDBJ databases">
        <title>Depth-based differentiation of microbial function through sediment-hosted aquifers and enrichment of novel symbionts in the deep terrestrial subsurface.</title>
        <authorList>
            <person name="Probst A.J."/>
            <person name="Ladd B."/>
            <person name="Jarett J.K."/>
            <person name="Geller-Mcgrath D.E."/>
            <person name="Sieber C.M.K."/>
            <person name="Emerson J.B."/>
            <person name="Anantharaman K."/>
            <person name="Thomas B.C."/>
            <person name="Malmstrom R."/>
            <person name="Stieglmeier M."/>
            <person name="Klingl A."/>
            <person name="Woyke T."/>
            <person name="Ryan C.M."/>
            <person name="Banfield J.F."/>
        </authorList>
    </citation>
    <scope>NUCLEOTIDE SEQUENCE [LARGE SCALE GENOMIC DNA]</scope>
</reference>
<dbReference type="EMBL" id="PFLI01000046">
    <property type="protein sequence ID" value="PIY72386.1"/>
    <property type="molecule type" value="Genomic_DNA"/>
</dbReference>
<dbReference type="AlphaFoldDB" id="A0A2M7QKB0"/>
<dbReference type="PANTHER" id="PTHR43179:SF12">
    <property type="entry name" value="GALACTOFURANOSYLTRANSFERASE GLFT2"/>
    <property type="match status" value="1"/>
</dbReference>
<name>A0A2M7QKB0_9BACT</name>
<comment type="caution">
    <text evidence="5">The sequence shown here is derived from an EMBL/GenBank/DDBJ whole genome shotgun (WGS) entry which is preliminary data.</text>
</comment>
<dbReference type="InterPro" id="IPR029044">
    <property type="entry name" value="Nucleotide-diphossugar_trans"/>
</dbReference>
<dbReference type="Proteomes" id="UP000229401">
    <property type="component" value="Unassembled WGS sequence"/>
</dbReference>
<dbReference type="GO" id="GO:0016757">
    <property type="term" value="F:glycosyltransferase activity"/>
    <property type="evidence" value="ECO:0007669"/>
    <property type="project" value="UniProtKB-KW"/>
</dbReference>
<keyword evidence="2" id="KW-0328">Glycosyltransferase</keyword>
<sequence length="291" mass="33721">MKPMNFFSYPIDIMKHMNEKIAVITVLYENYIILPDFLNSFKKQASDNFHIFLVDLSINKRKIKLPSLVTLLPSINKGYAYGINLGIKEALSKQFSRFCVINSDIYVASNFIESISESLDKHPSSLIGGKIYYASGYEYHKKRYAQKDLGKVLWYAGGINDWDNCLTKHRGVDEVDIGKYDICEETDFITGCLMCFDASVVSQIGLWNESYFLYFEDTEYCERAKRANIALYFDPNIILWHKNAQSTKGSGSELHQMYQKKNQLRFGLKYAPLKTRLHLLKNYALTFFNLK</sequence>
<evidence type="ECO:0000256" key="2">
    <source>
        <dbReference type="ARBA" id="ARBA00022676"/>
    </source>
</evidence>
<dbReference type="Pfam" id="PF00535">
    <property type="entry name" value="Glycos_transf_2"/>
    <property type="match status" value="1"/>
</dbReference>
<keyword evidence="3" id="KW-0808">Transferase</keyword>